<keyword evidence="7" id="KW-0560">Oxidoreductase</keyword>
<dbReference type="Gene3D" id="3.30.2020.30">
    <property type="match status" value="1"/>
</dbReference>
<dbReference type="GeneID" id="101862998"/>
<organism evidence="11 12">
    <name type="scientific">Aplysia californica</name>
    <name type="common">California sea hare</name>
    <dbReference type="NCBI Taxonomy" id="6500"/>
    <lineage>
        <taxon>Eukaryota</taxon>
        <taxon>Metazoa</taxon>
        <taxon>Spiralia</taxon>
        <taxon>Lophotrochozoa</taxon>
        <taxon>Mollusca</taxon>
        <taxon>Gastropoda</taxon>
        <taxon>Heterobranchia</taxon>
        <taxon>Euthyneura</taxon>
        <taxon>Tectipleura</taxon>
        <taxon>Aplysiida</taxon>
        <taxon>Aplysioidea</taxon>
        <taxon>Aplysiidae</taxon>
        <taxon>Aplysia</taxon>
    </lineage>
</organism>
<keyword evidence="4" id="KW-0479">Metal-binding</keyword>
<evidence type="ECO:0000256" key="6">
    <source>
        <dbReference type="ARBA" id="ARBA00022964"/>
    </source>
</evidence>
<keyword evidence="6 12" id="KW-0223">Dioxygenase</keyword>
<proteinExistence type="inferred from homology"/>
<dbReference type="SUPFAM" id="SSF51197">
    <property type="entry name" value="Clavaminate synthase-like"/>
    <property type="match status" value="1"/>
</dbReference>
<accession>A0ABM1AFQ1</accession>
<evidence type="ECO:0000313" key="12">
    <source>
        <dbReference type="RefSeq" id="XP_012946750.1"/>
    </source>
</evidence>
<dbReference type="Gene3D" id="3.60.130.10">
    <property type="entry name" value="Clavaminate synthase-like"/>
    <property type="match status" value="1"/>
</dbReference>
<feature type="domain" description="TauD/TfdA-like" evidence="9">
    <location>
        <begin position="168"/>
        <end position="417"/>
    </location>
</feature>
<reference evidence="12" key="1">
    <citation type="submission" date="2025-08" db="UniProtKB">
        <authorList>
            <consortium name="RefSeq"/>
        </authorList>
    </citation>
    <scope>IDENTIFICATION</scope>
</reference>
<sequence>MSPTRPAESMNVQRAEADRYAVCNGGKKELYLENLLERKLYIREIEQHVSDKTITEVWISDGGKFVGITWNDGHVSRYHAVWLRHNCHCPSCRSNTYTNLVPLDVLNAELMVHDVTMEGEKVVVITWSDGPGEGQHRGPIPTYWLRYYCYSQEAMRLRREQRALIFQKENILPEVEFKDVMKSDVGLYKWLRELSDHGICVVKNVPTEKGTIVKVAERITHVQRTIYGETFDVVSTPDPINPAFSQAALAFHSDQPHYEAPPGIQMLHCIQFDPHIVGGENVIIDMFEMAEQLREERPDYFQILARVPVTFQTMHYSRSQPAHLQMSRPIINLNHRQEVVGMTCAAAKLAPLAVDEEDVEPFFLALAHLYNMMNRSSNTYKFRLTPGDLVTFNNRRMMHSRTSYEGQTGHRFLQGTYVEISEFQSRLQVLHNLLGQGRLARHCGNFSWL</sequence>
<dbReference type="PANTHER" id="PTHR10696">
    <property type="entry name" value="GAMMA-BUTYROBETAINE HYDROXYLASE-RELATED"/>
    <property type="match status" value="1"/>
</dbReference>
<dbReference type="PANTHER" id="PTHR10696:SF25">
    <property type="entry name" value="OXIDOREDUCTASE AIM17-RELATED"/>
    <property type="match status" value="1"/>
</dbReference>
<evidence type="ECO:0000256" key="5">
    <source>
        <dbReference type="ARBA" id="ARBA00022873"/>
    </source>
</evidence>
<keyword evidence="5" id="KW-0124">Carnitine biosynthesis</keyword>
<feature type="domain" description="Gamma-butyrobetaine hydroxylase-like N-terminal" evidence="10">
    <location>
        <begin position="62"/>
        <end position="131"/>
    </location>
</feature>
<comment type="similarity">
    <text evidence="3">Belongs to the gamma-BBH/TMLD family.</text>
</comment>
<dbReference type="GO" id="GO:0051213">
    <property type="term" value="F:dioxygenase activity"/>
    <property type="evidence" value="ECO:0007669"/>
    <property type="project" value="UniProtKB-KW"/>
</dbReference>
<dbReference type="InterPro" id="IPR042098">
    <property type="entry name" value="TauD-like_sf"/>
</dbReference>
<dbReference type="Proteomes" id="UP000694888">
    <property type="component" value="Unplaced"/>
</dbReference>
<dbReference type="InterPro" id="IPR050411">
    <property type="entry name" value="AlphaKG_dependent_hydroxylases"/>
</dbReference>
<dbReference type="RefSeq" id="XP_012946750.1">
    <property type="nucleotide sequence ID" value="XM_013091296.2"/>
</dbReference>
<evidence type="ECO:0000259" key="10">
    <source>
        <dbReference type="Pfam" id="PF06155"/>
    </source>
</evidence>
<evidence type="ECO:0000256" key="4">
    <source>
        <dbReference type="ARBA" id="ARBA00022723"/>
    </source>
</evidence>
<evidence type="ECO:0000256" key="1">
    <source>
        <dbReference type="ARBA" id="ARBA00001954"/>
    </source>
</evidence>
<evidence type="ECO:0000256" key="2">
    <source>
        <dbReference type="ARBA" id="ARBA00005022"/>
    </source>
</evidence>
<evidence type="ECO:0000256" key="8">
    <source>
        <dbReference type="ARBA" id="ARBA00023004"/>
    </source>
</evidence>
<dbReference type="CDD" id="cd00250">
    <property type="entry name" value="CAS_like"/>
    <property type="match status" value="1"/>
</dbReference>
<comment type="cofactor">
    <cofactor evidence="1">
        <name>Fe(2+)</name>
        <dbReference type="ChEBI" id="CHEBI:29033"/>
    </cofactor>
</comment>
<keyword evidence="11" id="KW-1185">Reference proteome</keyword>
<evidence type="ECO:0000313" key="11">
    <source>
        <dbReference type="Proteomes" id="UP000694888"/>
    </source>
</evidence>
<keyword evidence="8" id="KW-0408">Iron</keyword>
<dbReference type="InterPro" id="IPR010376">
    <property type="entry name" value="GBBH-like_N"/>
</dbReference>
<name>A0ABM1AFQ1_APLCA</name>
<dbReference type="InterPro" id="IPR003819">
    <property type="entry name" value="TauD/TfdA-like"/>
</dbReference>
<dbReference type="Pfam" id="PF02668">
    <property type="entry name" value="TauD"/>
    <property type="match status" value="1"/>
</dbReference>
<dbReference type="InterPro" id="IPR038492">
    <property type="entry name" value="GBBH-like_N_sf"/>
</dbReference>
<dbReference type="Pfam" id="PF06155">
    <property type="entry name" value="GBBH-like_N"/>
    <property type="match status" value="1"/>
</dbReference>
<evidence type="ECO:0000259" key="9">
    <source>
        <dbReference type="Pfam" id="PF02668"/>
    </source>
</evidence>
<evidence type="ECO:0000256" key="7">
    <source>
        <dbReference type="ARBA" id="ARBA00023002"/>
    </source>
</evidence>
<comment type="pathway">
    <text evidence="2">Amine and polyamine biosynthesis; carnitine biosynthesis.</text>
</comment>
<gene>
    <name evidence="12" type="primary">LOC101862998</name>
</gene>
<evidence type="ECO:0000256" key="3">
    <source>
        <dbReference type="ARBA" id="ARBA00008654"/>
    </source>
</evidence>
<protein>
    <submittedName>
        <fullName evidence="12">Gamma-butyrobetaine dioxygenase</fullName>
    </submittedName>
</protein>